<keyword evidence="2" id="KW-1185">Reference proteome</keyword>
<proteinExistence type="predicted"/>
<comment type="caution">
    <text evidence="1">The sequence shown here is derived from an EMBL/GenBank/DDBJ whole genome shotgun (WGS) entry which is preliminary data.</text>
</comment>
<dbReference type="Proteomes" id="UP000831701">
    <property type="component" value="Chromosome 2"/>
</dbReference>
<protein>
    <submittedName>
        <fullName evidence="1">Uncharacterized protein</fullName>
    </submittedName>
</protein>
<accession>A0ACB8X7V4</accession>
<sequence>MNILQDESSLTKTSSEKDESDFMCPDSGLMTRACTLCEVKTNYGFNVGKCQLSVTGDECHVVVVDFLRMMMWILNGRELEKMICRILLLITLTSCVCGTFVVNVTQSSYQAEENQNITLEWIFTIKKERTLTSLYIYCGLFTDLKHFTLFHLHEGVEVPESQDEHFAGRVQFDKDVLREGRIRLHVSRLRMNDSGSYRCKVRTNYGVSYGECRLNVTDTSSSSLPGGPERSQASQRDIGLSSVSWVFFPGPPGGTCLEHLPREASRGHPKQMPKPPQLTPLNVKEQRLYSELLPSD</sequence>
<evidence type="ECO:0000313" key="2">
    <source>
        <dbReference type="Proteomes" id="UP000831701"/>
    </source>
</evidence>
<gene>
    <name evidence="1" type="ORF">L3Q82_003915</name>
</gene>
<evidence type="ECO:0000313" key="1">
    <source>
        <dbReference type="EMBL" id="KAI3375607.1"/>
    </source>
</evidence>
<reference evidence="1" key="1">
    <citation type="submission" date="2022-04" db="EMBL/GenBank/DDBJ databases">
        <title>Jade perch genome.</title>
        <authorList>
            <person name="Chao B."/>
        </authorList>
    </citation>
    <scope>NUCLEOTIDE SEQUENCE</scope>
    <source>
        <strain evidence="1">CB-2022</strain>
    </source>
</reference>
<dbReference type="EMBL" id="CM041532">
    <property type="protein sequence ID" value="KAI3375607.1"/>
    <property type="molecule type" value="Genomic_DNA"/>
</dbReference>
<name>A0ACB8X7V4_9TELE</name>
<organism evidence="1 2">
    <name type="scientific">Scortum barcoo</name>
    <name type="common">barcoo grunter</name>
    <dbReference type="NCBI Taxonomy" id="214431"/>
    <lineage>
        <taxon>Eukaryota</taxon>
        <taxon>Metazoa</taxon>
        <taxon>Chordata</taxon>
        <taxon>Craniata</taxon>
        <taxon>Vertebrata</taxon>
        <taxon>Euteleostomi</taxon>
        <taxon>Actinopterygii</taxon>
        <taxon>Neopterygii</taxon>
        <taxon>Teleostei</taxon>
        <taxon>Neoteleostei</taxon>
        <taxon>Acanthomorphata</taxon>
        <taxon>Eupercaria</taxon>
        <taxon>Centrarchiformes</taxon>
        <taxon>Terapontoidei</taxon>
        <taxon>Terapontidae</taxon>
        <taxon>Scortum</taxon>
    </lineage>
</organism>